<dbReference type="EMBL" id="CP007128">
    <property type="protein sequence ID" value="AHG88466.1"/>
    <property type="molecule type" value="Genomic_DNA"/>
</dbReference>
<evidence type="ECO:0000313" key="3">
    <source>
        <dbReference type="EMBL" id="AHG88466.1"/>
    </source>
</evidence>
<feature type="domain" description="DUF218" evidence="2">
    <location>
        <begin position="47"/>
        <end position="218"/>
    </location>
</feature>
<evidence type="ECO:0000313" key="4">
    <source>
        <dbReference type="Proteomes" id="UP000019151"/>
    </source>
</evidence>
<dbReference type="GO" id="GO:0005886">
    <property type="term" value="C:plasma membrane"/>
    <property type="evidence" value="ECO:0007669"/>
    <property type="project" value="TreeGrafter"/>
</dbReference>
<keyword evidence="4" id="KW-1185">Reference proteome</keyword>
<dbReference type="STRING" id="861299.J421_0929"/>
<accession>W0RCE6</accession>
<evidence type="ECO:0000256" key="1">
    <source>
        <dbReference type="SAM" id="Phobius"/>
    </source>
</evidence>
<dbReference type="Gene3D" id="3.40.50.620">
    <property type="entry name" value="HUPs"/>
    <property type="match status" value="1"/>
</dbReference>
<keyword evidence="1" id="KW-1133">Transmembrane helix</keyword>
<dbReference type="Pfam" id="PF02698">
    <property type="entry name" value="DUF218"/>
    <property type="match status" value="1"/>
</dbReference>
<dbReference type="RefSeq" id="WP_025410002.1">
    <property type="nucleotide sequence ID" value="NZ_CP007128.1"/>
</dbReference>
<feature type="transmembrane region" description="Helical" evidence="1">
    <location>
        <begin position="6"/>
        <end position="33"/>
    </location>
</feature>
<dbReference type="eggNOG" id="COG1434">
    <property type="taxonomic scope" value="Bacteria"/>
</dbReference>
<dbReference type="InParanoid" id="W0RCE6"/>
<proteinExistence type="predicted"/>
<dbReference type="HOGENOM" id="CLU_051474_3_0_0"/>
<dbReference type="CDD" id="cd06259">
    <property type="entry name" value="YdcF-like"/>
    <property type="match status" value="1"/>
</dbReference>
<sequence>MRALRIVARLVGAVVAIVFAVWLGCFVAVLLAARRDQAATMERPAVAIIVMGAAQYDGRPSPVLRARLDHALTLWRHGLARRMIFTGGRGTSPGGIDWTSEAAVGRRYAVAHGVPDSAILMESEGRTTDQSLRAAAALLREIVRQDSVRRDSVRAAGGDGAAPTPAEREAAILVSDPFHMLRLSVVARRYGIEPYTSPTPTSPISSNQRLTWRYMLGESLKVPFVFFVEKSPGD</sequence>
<keyword evidence="1" id="KW-0472">Membrane</keyword>
<dbReference type="OrthoDB" id="9782395at2"/>
<evidence type="ECO:0000259" key="2">
    <source>
        <dbReference type="Pfam" id="PF02698"/>
    </source>
</evidence>
<reference evidence="3 4" key="1">
    <citation type="journal article" date="2014" name="Genome Announc.">
        <title>Genome Sequence and Methylome of Soil Bacterium Gemmatirosa kalamazoonensis KBS708T, a Member of the Rarely Cultivated Gemmatimonadetes Phylum.</title>
        <authorList>
            <person name="Debruyn J.M."/>
            <person name="Radosevich M."/>
            <person name="Wommack K.E."/>
            <person name="Polson S.W."/>
            <person name="Hauser L.J."/>
            <person name="Fawaz M.N."/>
            <person name="Korlach J."/>
            <person name="Tsai Y.C."/>
        </authorList>
    </citation>
    <scope>NUCLEOTIDE SEQUENCE [LARGE SCALE GENOMIC DNA]</scope>
    <source>
        <strain evidence="3 4">KBS708</strain>
    </source>
</reference>
<dbReference type="InterPro" id="IPR051599">
    <property type="entry name" value="Cell_Envelope_Assoc"/>
</dbReference>
<dbReference type="PROSITE" id="PS51257">
    <property type="entry name" value="PROKAR_LIPOPROTEIN"/>
    <property type="match status" value="1"/>
</dbReference>
<protein>
    <recommendedName>
        <fullName evidence="2">DUF218 domain-containing protein</fullName>
    </recommendedName>
</protein>
<keyword evidence="1" id="KW-0812">Transmembrane</keyword>
<dbReference type="AlphaFoldDB" id="W0RCE6"/>
<dbReference type="PANTHER" id="PTHR30336:SF20">
    <property type="entry name" value="DUF218 DOMAIN-CONTAINING PROTEIN"/>
    <property type="match status" value="1"/>
</dbReference>
<dbReference type="Proteomes" id="UP000019151">
    <property type="component" value="Chromosome"/>
</dbReference>
<dbReference type="InterPro" id="IPR003848">
    <property type="entry name" value="DUF218"/>
</dbReference>
<name>W0RCE6_9BACT</name>
<gene>
    <name evidence="3" type="ORF">J421_0929</name>
</gene>
<dbReference type="KEGG" id="gba:J421_0929"/>
<dbReference type="InterPro" id="IPR014729">
    <property type="entry name" value="Rossmann-like_a/b/a_fold"/>
</dbReference>
<dbReference type="PANTHER" id="PTHR30336">
    <property type="entry name" value="INNER MEMBRANE PROTEIN, PROBABLE PERMEASE"/>
    <property type="match status" value="1"/>
</dbReference>
<organism evidence="3 4">
    <name type="scientific">Gemmatirosa kalamazoonensis</name>
    <dbReference type="NCBI Taxonomy" id="861299"/>
    <lineage>
        <taxon>Bacteria</taxon>
        <taxon>Pseudomonadati</taxon>
        <taxon>Gemmatimonadota</taxon>
        <taxon>Gemmatimonadia</taxon>
        <taxon>Gemmatimonadales</taxon>
        <taxon>Gemmatimonadaceae</taxon>
        <taxon>Gemmatirosa</taxon>
    </lineage>
</organism>